<accession>A0A392RUD4</accession>
<organism evidence="2 3">
    <name type="scientific">Trifolium medium</name>
    <dbReference type="NCBI Taxonomy" id="97028"/>
    <lineage>
        <taxon>Eukaryota</taxon>
        <taxon>Viridiplantae</taxon>
        <taxon>Streptophyta</taxon>
        <taxon>Embryophyta</taxon>
        <taxon>Tracheophyta</taxon>
        <taxon>Spermatophyta</taxon>
        <taxon>Magnoliopsida</taxon>
        <taxon>eudicotyledons</taxon>
        <taxon>Gunneridae</taxon>
        <taxon>Pentapetalae</taxon>
        <taxon>rosids</taxon>
        <taxon>fabids</taxon>
        <taxon>Fabales</taxon>
        <taxon>Fabaceae</taxon>
        <taxon>Papilionoideae</taxon>
        <taxon>50 kb inversion clade</taxon>
        <taxon>NPAAA clade</taxon>
        <taxon>Hologalegina</taxon>
        <taxon>IRL clade</taxon>
        <taxon>Trifolieae</taxon>
        <taxon>Trifolium</taxon>
    </lineage>
</organism>
<comment type="caution">
    <text evidence="2">The sequence shown here is derived from an EMBL/GenBank/DDBJ whole genome shotgun (WGS) entry which is preliminary data.</text>
</comment>
<evidence type="ECO:0000256" key="1">
    <source>
        <dbReference type="SAM" id="MobiDB-lite"/>
    </source>
</evidence>
<keyword evidence="3" id="KW-1185">Reference proteome</keyword>
<sequence>MDPTDIGDSTQWFQIEFRNQEPVQNGNNDHLLTKFILDLLEDAVFSGNGYLSLSNRTILTELEIEEISWEPAEENEPEVAPPAAPANGEQHQR</sequence>
<feature type="region of interest" description="Disordered" evidence="1">
    <location>
        <begin position="69"/>
        <end position="93"/>
    </location>
</feature>
<evidence type="ECO:0000313" key="3">
    <source>
        <dbReference type="Proteomes" id="UP000265520"/>
    </source>
</evidence>
<name>A0A392RUD4_9FABA</name>
<dbReference type="EMBL" id="LXQA010274351">
    <property type="protein sequence ID" value="MCI39979.1"/>
    <property type="molecule type" value="Genomic_DNA"/>
</dbReference>
<dbReference type="Proteomes" id="UP000265520">
    <property type="component" value="Unassembled WGS sequence"/>
</dbReference>
<protein>
    <submittedName>
        <fullName evidence="2">Uncharacterized protein</fullName>
    </submittedName>
</protein>
<proteinExistence type="predicted"/>
<dbReference type="AlphaFoldDB" id="A0A392RUD4"/>
<reference evidence="2 3" key="1">
    <citation type="journal article" date="2018" name="Front. Plant Sci.">
        <title>Red Clover (Trifolium pratense) and Zigzag Clover (T. medium) - A Picture of Genomic Similarities and Differences.</title>
        <authorList>
            <person name="Dluhosova J."/>
            <person name="Istvanek J."/>
            <person name="Nedelnik J."/>
            <person name="Repkova J."/>
        </authorList>
    </citation>
    <scope>NUCLEOTIDE SEQUENCE [LARGE SCALE GENOMIC DNA]</scope>
    <source>
        <strain evidence="3">cv. 10/8</strain>
        <tissue evidence="2">Leaf</tissue>
    </source>
</reference>
<evidence type="ECO:0000313" key="2">
    <source>
        <dbReference type="EMBL" id="MCI39979.1"/>
    </source>
</evidence>